<reference evidence="1 2" key="1">
    <citation type="submission" date="2016-10" db="EMBL/GenBank/DDBJ databases">
        <authorList>
            <person name="de Groot N.N."/>
        </authorList>
    </citation>
    <scope>NUCLEOTIDE SEQUENCE [LARGE SCALE GENOMIC DNA]</scope>
    <source>
        <strain evidence="1 2">CGMCC 1.6117</strain>
    </source>
</reference>
<feature type="non-terminal residue" evidence="1">
    <location>
        <position position="1"/>
    </location>
</feature>
<gene>
    <name evidence="1" type="ORF">SAMN04487972_1471</name>
</gene>
<evidence type="ECO:0000313" key="2">
    <source>
        <dbReference type="Proteomes" id="UP000182312"/>
    </source>
</evidence>
<sequence>PKGRADQGRLAADMIELARQYGRYGYRRIAALLRDAGRAG</sequence>
<dbReference type="EMBL" id="FOJO01000047">
    <property type="protein sequence ID" value="SFA62279.1"/>
    <property type="molecule type" value="Genomic_DNA"/>
</dbReference>
<accession>A0A1I0UDY1</accession>
<protein>
    <recommendedName>
        <fullName evidence="3">HTH-like domain-containing protein</fullName>
    </recommendedName>
</protein>
<dbReference type="AlphaFoldDB" id="A0A1I0UDY1"/>
<evidence type="ECO:0008006" key="3">
    <source>
        <dbReference type="Google" id="ProtNLM"/>
    </source>
</evidence>
<name>A0A1I0UDY1_9RHOB</name>
<proteinExistence type="predicted"/>
<evidence type="ECO:0000313" key="1">
    <source>
        <dbReference type="EMBL" id="SFA62279.1"/>
    </source>
</evidence>
<organism evidence="1 2">
    <name type="scientific">Paracoccus halophilus</name>
    <dbReference type="NCBI Taxonomy" id="376733"/>
    <lineage>
        <taxon>Bacteria</taxon>
        <taxon>Pseudomonadati</taxon>
        <taxon>Pseudomonadota</taxon>
        <taxon>Alphaproteobacteria</taxon>
        <taxon>Rhodobacterales</taxon>
        <taxon>Paracoccaceae</taxon>
        <taxon>Paracoccus</taxon>
    </lineage>
</organism>
<dbReference type="Proteomes" id="UP000182312">
    <property type="component" value="Unassembled WGS sequence"/>
</dbReference>